<evidence type="ECO:0000259" key="6">
    <source>
        <dbReference type="Pfam" id="PF01591"/>
    </source>
</evidence>
<evidence type="ECO:0000313" key="7">
    <source>
        <dbReference type="Proteomes" id="UP000515163"/>
    </source>
</evidence>
<dbReference type="InterPro" id="IPR003094">
    <property type="entry name" value="6Pfruct_kin"/>
</dbReference>
<dbReference type="RefSeq" id="XP_031550476.1">
    <property type="nucleotide sequence ID" value="XM_031694616.1"/>
</dbReference>
<evidence type="ECO:0000313" key="8">
    <source>
        <dbReference type="RefSeq" id="XP_031550476.1"/>
    </source>
</evidence>
<evidence type="ECO:0000256" key="2">
    <source>
        <dbReference type="ARBA" id="ARBA00022741"/>
    </source>
</evidence>
<dbReference type="AlphaFoldDB" id="A0A6P8H4W3"/>
<dbReference type="PANTHER" id="PTHR10606">
    <property type="entry name" value="6-PHOSPHOFRUCTO-2-KINASE/FRUCTOSE-2,6-BISPHOSPHATASE"/>
    <property type="match status" value="1"/>
</dbReference>
<dbReference type="SUPFAM" id="SSF52540">
    <property type="entry name" value="P-loop containing nucleoside triphosphate hydrolases"/>
    <property type="match status" value="1"/>
</dbReference>
<comment type="similarity">
    <text evidence="1">In the C-terminal section; belongs to the phosphoglycerate mutase family.</text>
</comment>
<reference evidence="8" key="1">
    <citation type="submission" date="2025-08" db="UniProtKB">
        <authorList>
            <consortium name="RefSeq"/>
        </authorList>
    </citation>
    <scope>IDENTIFICATION</scope>
    <source>
        <tissue evidence="8">Tentacle</tissue>
    </source>
</reference>
<name>A0A6P8H4W3_ACTTE</name>
<dbReference type="GO" id="GO:0005524">
    <property type="term" value="F:ATP binding"/>
    <property type="evidence" value="ECO:0007669"/>
    <property type="project" value="UniProtKB-KW"/>
</dbReference>
<dbReference type="PANTHER" id="PTHR10606:SF44">
    <property type="entry name" value="6-PHOSPHOFRUCTO 2-KINASE_FRUCTOSE 2,6-BISPHOSPHATASE LONG FORM"/>
    <property type="match status" value="1"/>
</dbReference>
<organism evidence="7 8">
    <name type="scientific">Actinia tenebrosa</name>
    <name type="common">Australian red waratah sea anemone</name>
    <dbReference type="NCBI Taxonomy" id="6105"/>
    <lineage>
        <taxon>Eukaryota</taxon>
        <taxon>Metazoa</taxon>
        <taxon>Cnidaria</taxon>
        <taxon>Anthozoa</taxon>
        <taxon>Hexacorallia</taxon>
        <taxon>Actiniaria</taxon>
        <taxon>Actiniidae</taxon>
        <taxon>Actinia</taxon>
    </lineage>
</organism>
<evidence type="ECO:0000256" key="1">
    <source>
        <dbReference type="ARBA" id="ARBA00008408"/>
    </source>
</evidence>
<sequence length="389" mass="44849">MAKKLGRYLNWISIQTKVFNVGEYRRKVVGTDKLHDFFRVDNEQAQAIRRQCALTCLEDVSKWLSEGGQAAIFDATNSTRERRGLVLEFCLRRGYKVFFMESVCTSSEIVSSNVKEVKVFSPDYKEVDKETAYQDFVERIRHYEEAYEPLTLDYDGDSSFIKIINAGEQYLVNNIDGYLQSKAVYFLMNLHIRKRSIYLVRHGGSEDNLKKTIGGDSPLTAEGDKFAKALADFIDKQNVDDLQVWTSQLRRAVDTGKYIRKIPVEQWKALDEMDYGLYDGMNEEELSSIDPDEQAAMHANKFLYRYPMGESYSDMCARLEPVIMELERSNNILIISHEAVIQILMGYFTDHTSEEFPHLHIPHNTIFKLTPIAYGCRVETFTLSQTANS</sequence>
<dbReference type="Pfam" id="PF01591">
    <property type="entry name" value="6PF2K"/>
    <property type="match status" value="1"/>
</dbReference>
<dbReference type="GO" id="GO:0005829">
    <property type="term" value="C:cytosol"/>
    <property type="evidence" value="ECO:0007669"/>
    <property type="project" value="TreeGrafter"/>
</dbReference>
<dbReference type="GO" id="GO:0006000">
    <property type="term" value="P:fructose metabolic process"/>
    <property type="evidence" value="ECO:0007669"/>
    <property type="project" value="InterPro"/>
</dbReference>
<evidence type="ECO:0000256" key="3">
    <source>
        <dbReference type="ARBA" id="ARBA00022840"/>
    </source>
</evidence>
<feature type="domain" description="6-phosphofructo-2-kinase" evidence="6">
    <location>
        <begin position="2"/>
        <end position="193"/>
    </location>
</feature>
<protein>
    <submittedName>
        <fullName evidence="8">6-phosphofructo-2-kinase/fructose-2, 6-bisphosphatase 2-like</fullName>
    </submittedName>
</protein>
<dbReference type="CDD" id="cd07067">
    <property type="entry name" value="HP_PGM_like"/>
    <property type="match status" value="1"/>
</dbReference>
<dbReference type="GO" id="GO:0004331">
    <property type="term" value="F:fructose-2,6-bisphosphate 2-phosphatase activity"/>
    <property type="evidence" value="ECO:0007669"/>
    <property type="project" value="TreeGrafter"/>
</dbReference>
<dbReference type="GO" id="GO:0006003">
    <property type="term" value="P:fructose 2,6-bisphosphate metabolic process"/>
    <property type="evidence" value="ECO:0007669"/>
    <property type="project" value="InterPro"/>
</dbReference>
<feature type="binding site" evidence="5">
    <location>
        <begin position="272"/>
        <end position="275"/>
    </location>
    <ligand>
        <name>substrate</name>
    </ligand>
</feature>
<dbReference type="Gene3D" id="3.40.50.1240">
    <property type="entry name" value="Phosphoglycerate mutase-like"/>
    <property type="match status" value="1"/>
</dbReference>
<dbReference type="SMART" id="SM00855">
    <property type="entry name" value="PGAM"/>
    <property type="match status" value="1"/>
</dbReference>
<dbReference type="InterPro" id="IPR029033">
    <property type="entry name" value="His_PPase_superfam"/>
</dbReference>
<dbReference type="Pfam" id="PF00300">
    <property type="entry name" value="His_Phos_1"/>
    <property type="match status" value="1"/>
</dbReference>
<feature type="active site" description="Tele-phosphohistidine intermediate" evidence="4">
    <location>
        <position position="202"/>
    </location>
</feature>
<proteinExistence type="inferred from homology"/>
<gene>
    <name evidence="8" type="primary">LOC116287911</name>
</gene>
<dbReference type="Proteomes" id="UP000515163">
    <property type="component" value="Unplaced"/>
</dbReference>
<dbReference type="InParanoid" id="A0A6P8H4W3"/>
<dbReference type="KEGG" id="aten:116287911"/>
<keyword evidence="7" id="KW-1185">Reference proteome</keyword>
<feature type="binding site" evidence="5">
    <location>
        <position position="251"/>
    </location>
    <ligand>
        <name>substrate</name>
    </ligand>
</feature>
<dbReference type="SUPFAM" id="SSF53254">
    <property type="entry name" value="Phosphoglycerate mutase-like"/>
    <property type="match status" value="1"/>
</dbReference>
<dbReference type="GeneID" id="116287911"/>
<dbReference type="GO" id="GO:0003873">
    <property type="term" value="F:6-phosphofructo-2-kinase activity"/>
    <property type="evidence" value="ECO:0007669"/>
    <property type="project" value="InterPro"/>
</dbReference>
<feature type="active site" description="Proton donor/acceptor" evidence="4">
    <location>
        <position position="272"/>
    </location>
</feature>
<dbReference type="OrthoDB" id="267323at2759"/>
<feature type="binding site" evidence="5">
    <location>
        <begin position="201"/>
        <end position="208"/>
    </location>
    <ligand>
        <name>substrate</name>
    </ligand>
</feature>
<keyword evidence="3" id="KW-0067">ATP-binding</keyword>
<dbReference type="InterPro" id="IPR013078">
    <property type="entry name" value="His_Pase_superF_clade-1"/>
</dbReference>
<keyword evidence="2" id="KW-0547">Nucleotide-binding</keyword>
<evidence type="ECO:0000256" key="4">
    <source>
        <dbReference type="PIRSR" id="PIRSR613078-1"/>
    </source>
</evidence>
<dbReference type="PIRSF" id="PIRSF000709">
    <property type="entry name" value="6PFK_2-Ptase"/>
    <property type="match status" value="1"/>
</dbReference>
<dbReference type="InterPro" id="IPR013079">
    <property type="entry name" value="6Phosfructo_kin"/>
</dbReference>
<accession>A0A6P8H4W3</accession>
<dbReference type="PRINTS" id="PR00991">
    <property type="entry name" value="6PFRUCTKNASE"/>
</dbReference>
<dbReference type="InterPro" id="IPR027417">
    <property type="entry name" value="P-loop_NTPase"/>
</dbReference>
<dbReference type="FunFam" id="3.40.50.300:FF:000644">
    <property type="entry name" value="GpmB, Fructose-2,6-bisphosphatase"/>
    <property type="match status" value="1"/>
</dbReference>
<evidence type="ECO:0000256" key="5">
    <source>
        <dbReference type="PIRSR" id="PIRSR613078-2"/>
    </source>
</evidence>
<dbReference type="Gene3D" id="3.40.50.300">
    <property type="entry name" value="P-loop containing nucleotide triphosphate hydrolases"/>
    <property type="match status" value="1"/>
</dbReference>